<dbReference type="InterPro" id="IPR015943">
    <property type="entry name" value="WD40/YVTN_repeat-like_dom_sf"/>
</dbReference>
<organism evidence="9 10">
    <name type="scientific">Cercocebus atys</name>
    <name type="common">Sooty mangabey</name>
    <name type="synonym">Cercocebus torquatus atys</name>
    <dbReference type="NCBI Taxonomy" id="9531"/>
    <lineage>
        <taxon>Eukaryota</taxon>
        <taxon>Metazoa</taxon>
        <taxon>Chordata</taxon>
        <taxon>Craniata</taxon>
        <taxon>Vertebrata</taxon>
        <taxon>Euteleostomi</taxon>
        <taxon>Mammalia</taxon>
        <taxon>Eutheria</taxon>
        <taxon>Euarchontoglires</taxon>
        <taxon>Primates</taxon>
        <taxon>Haplorrhini</taxon>
        <taxon>Catarrhini</taxon>
        <taxon>Cercopithecidae</taxon>
        <taxon>Cercopithecinae</taxon>
        <taxon>Cercocebus</taxon>
    </lineage>
</organism>
<keyword evidence="4" id="KW-0677">Repeat</keyword>
<dbReference type="Proteomes" id="UP000233060">
    <property type="component" value="Unassembled WGS sequence"/>
</dbReference>
<dbReference type="Ensembl" id="ENSCATT00000043381.1">
    <property type="protein sequence ID" value="ENSCATP00000019200.1"/>
    <property type="gene ID" value="ENSCATG00000033261.1"/>
</dbReference>
<dbReference type="GeneTree" id="ENSGT00940000153417"/>
<dbReference type="InterPro" id="IPR001680">
    <property type="entry name" value="WD40_rpt"/>
</dbReference>
<evidence type="ECO:0000256" key="6">
    <source>
        <dbReference type="ARBA" id="ARBA00023069"/>
    </source>
</evidence>
<name>A0A2K5M1X4_CERAT</name>
<keyword evidence="5" id="KW-0802">TPR repeat</keyword>
<dbReference type="Bgee" id="ENSCATG00000033261">
    <property type="expression patterns" value="Expressed in pituitary gland and 12 other cell types or tissues"/>
</dbReference>
<dbReference type="Pfam" id="PF00400">
    <property type="entry name" value="WD40"/>
    <property type="match status" value="1"/>
</dbReference>
<evidence type="ECO:0000256" key="4">
    <source>
        <dbReference type="ARBA" id="ARBA00022737"/>
    </source>
</evidence>
<reference evidence="9" key="2">
    <citation type="submission" date="2025-09" db="UniProtKB">
        <authorList>
            <consortium name="Ensembl"/>
        </authorList>
    </citation>
    <scope>IDENTIFICATION</scope>
</reference>
<keyword evidence="3" id="KW-0853">WD repeat</keyword>
<gene>
    <name evidence="9" type="primary">IFT172</name>
</gene>
<evidence type="ECO:0000256" key="8">
    <source>
        <dbReference type="ARBA" id="ARBA00038130"/>
    </source>
</evidence>
<dbReference type="AlphaFoldDB" id="A0A2K5M1X4"/>
<comment type="subcellular location">
    <subcellularLocation>
        <location evidence="1">Cell projection</location>
        <location evidence="1">Cilium</location>
    </subcellularLocation>
</comment>
<sequence length="513" mass="57326">MQLKHLRTLLSPQDGAAKVTCMAWSQNNAKFAVCTVDRVVLLYDEHGERRDKFSTKPADMKYGRKSYMVKGMAFSPDSTKIAIGQTDNIIYVYKIGEDWGDKKVICNKFIQTSAVTCLQWPAEYIIVFGLAEGKVRLANTKTNKSSTIYGTESYVVSLTTNCSGKGILSGHADGTIVRYFFDDEGSGESQGKLVNHPCPPYALAWATNSIVAAGCDRKIVAYGKEGHVLQTFDYSRNPQEREFTTAVASPGGQSVVLGSYDRLRVFNWSPQRSIWEEAKPKEIANLYTITALAWKRDGSRLCVGTLCGGVEQFDCCLRRSIYKNKFELTYVGPSQVIVKNLSSGTRVVLKSHYGYEVEEVKILGKERYLVAHTSDTLLLGDLNTNRLSEIAWQGSGGNEKYFFENENVCMIFNAGELTLVEYGNNDTLGSVRTEFMNPHLISVRINERCQRGTEDNKKLAYLIDIKTIAIGEAVWIAELNEPLDTKLLFRDRKLFRALAATTRGVRQPATGRD</sequence>
<dbReference type="PANTHER" id="PTHR15722:SF2">
    <property type="entry name" value="INTRAFLAGELLAR TRANSPORT PROTEIN 172 HOMOLOG"/>
    <property type="match status" value="1"/>
</dbReference>
<evidence type="ECO:0000256" key="1">
    <source>
        <dbReference type="ARBA" id="ARBA00004138"/>
    </source>
</evidence>
<dbReference type="GO" id="GO:0030992">
    <property type="term" value="C:intraciliary transport particle B"/>
    <property type="evidence" value="ECO:0007669"/>
    <property type="project" value="TreeGrafter"/>
</dbReference>
<evidence type="ECO:0000313" key="9">
    <source>
        <dbReference type="Ensembl" id="ENSCATP00000019200.1"/>
    </source>
</evidence>
<keyword evidence="2" id="KW-0217">Developmental protein</keyword>
<dbReference type="FunFam" id="2.130.10.10:FF:000387">
    <property type="entry name" value="intraflagellar transport protein 172 homolog"/>
    <property type="match status" value="1"/>
</dbReference>
<dbReference type="GO" id="GO:0042073">
    <property type="term" value="P:intraciliary transport"/>
    <property type="evidence" value="ECO:0007669"/>
    <property type="project" value="TreeGrafter"/>
</dbReference>
<keyword evidence="10" id="KW-1185">Reference proteome</keyword>
<dbReference type="PANTHER" id="PTHR15722">
    <property type="entry name" value="IFT140/172-RELATED"/>
    <property type="match status" value="1"/>
</dbReference>
<dbReference type="Gene3D" id="2.130.10.10">
    <property type="entry name" value="YVTN repeat-like/Quinoprotein amine dehydrogenase"/>
    <property type="match status" value="2"/>
</dbReference>
<accession>A0A2K5M1X4</accession>
<evidence type="ECO:0000256" key="5">
    <source>
        <dbReference type="ARBA" id="ARBA00022803"/>
    </source>
</evidence>
<dbReference type="FunFam" id="2.130.10.10:FF:000345">
    <property type="entry name" value="intraflagellar transport protein 172 homolog"/>
    <property type="match status" value="1"/>
</dbReference>
<evidence type="ECO:0000256" key="3">
    <source>
        <dbReference type="ARBA" id="ARBA00022574"/>
    </source>
</evidence>
<dbReference type="InterPro" id="IPR036322">
    <property type="entry name" value="WD40_repeat_dom_sf"/>
</dbReference>
<keyword evidence="6" id="KW-0969">Cilium</keyword>
<dbReference type="SUPFAM" id="SSF50978">
    <property type="entry name" value="WD40 repeat-like"/>
    <property type="match status" value="1"/>
</dbReference>
<dbReference type="GO" id="GO:0036064">
    <property type="term" value="C:ciliary basal body"/>
    <property type="evidence" value="ECO:0007669"/>
    <property type="project" value="TreeGrafter"/>
</dbReference>
<dbReference type="SMART" id="SM00320">
    <property type="entry name" value="WD40"/>
    <property type="match status" value="7"/>
</dbReference>
<protein>
    <submittedName>
        <fullName evidence="9">Intraflagellar transport 172</fullName>
    </submittedName>
</protein>
<dbReference type="GO" id="GO:0005930">
    <property type="term" value="C:axoneme"/>
    <property type="evidence" value="ECO:0007669"/>
    <property type="project" value="TreeGrafter"/>
</dbReference>
<evidence type="ECO:0000256" key="2">
    <source>
        <dbReference type="ARBA" id="ARBA00022473"/>
    </source>
</evidence>
<reference evidence="9" key="1">
    <citation type="submission" date="2025-08" db="UniProtKB">
        <authorList>
            <consortium name="Ensembl"/>
        </authorList>
    </citation>
    <scope>IDENTIFICATION</scope>
</reference>
<evidence type="ECO:0000256" key="7">
    <source>
        <dbReference type="ARBA" id="ARBA00023273"/>
    </source>
</evidence>
<comment type="similarity">
    <text evidence="8">Belongs to the IFT172 family.</text>
</comment>
<proteinExistence type="inferred from homology"/>
<evidence type="ECO:0000313" key="10">
    <source>
        <dbReference type="Proteomes" id="UP000233060"/>
    </source>
</evidence>
<keyword evidence="7" id="KW-0966">Cell projection</keyword>